<dbReference type="PANTHER" id="PTHR11136:SF0">
    <property type="entry name" value="DIHYDROFOLATE SYNTHETASE-RELATED"/>
    <property type="match status" value="1"/>
</dbReference>
<comment type="catalytic activity">
    <reaction evidence="9">
        <text>(6S)-5,6,7,8-tetrahydrofolyl-(gamma-L-Glu)(n) + L-glutamate + ATP = (6S)-5,6,7,8-tetrahydrofolyl-(gamma-L-Glu)(n+1) + ADP + phosphate + H(+)</text>
        <dbReference type="Rhea" id="RHEA:10580"/>
        <dbReference type="Rhea" id="RHEA-COMP:14738"/>
        <dbReference type="Rhea" id="RHEA-COMP:14740"/>
        <dbReference type="ChEBI" id="CHEBI:15378"/>
        <dbReference type="ChEBI" id="CHEBI:29985"/>
        <dbReference type="ChEBI" id="CHEBI:30616"/>
        <dbReference type="ChEBI" id="CHEBI:43474"/>
        <dbReference type="ChEBI" id="CHEBI:141005"/>
        <dbReference type="ChEBI" id="CHEBI:456216"/>
        <dbReference type="EC" id="6.3.2.17"/>
    </reaction>
</comment>
<dbReference type="InterPro" id="IPR001645">
    <property type="entry name" value="Folylpolyglutamate_synth"/>
</dbReference>
<evidence type="ECO:0000259" key="11">
    <source>
        <dbReference type="Pfam" id="PF08245"/>
    </source>
</evidence>
<evidence type="ECO:0000256" key="5">
    <source>
        <dbReference type="ARBA" id="ARBA00022741"/>
    </source>
</evidence>
<evidence type="ECO:0000313" key="12">
    <source>
        <dbReference type="EMBL" id="NIH57228.1"/>
    </source>
</evidence>
<dbReference type="Proteomes" id="UP000749311">
    <property type="component" value="Unassembled WGS sequence"/>
</dbReference>
<evidence type="ECO:0000256" key="1">
    <source>
        <dbReference type="ARBA" id="ARBA00008276"/>
    </source>
</evidence>
<dbReference type="SUPFAM" id="SSF53623">
    <property type="entry name" value="MurD-like peptide ligases, catalytic domain"/>
    <property type="match status" value="1"/>
</dbReference>
<dbReference type="InterPro" id="IPR013221">
    <property type="entry name" value="Mur_ligase_cen"/>
</dbReference>
<feature type="domain" description="Mur ligase central" evidence="11">
    <location>
        <begin position="142"/>
        <end position="284"/>
    </location>
</feature>
<keyword evidence="4" id="KW-0479">Metal-binding</keyword>
<keyword evidence="6" id="KW-0067">ATP-binding</keyword>
<evidence type="ECO:0000313" key="13">
    <source>
        <dbReference type="Proteomes" id="UP000749311"/>
    </source>
</evidence>
<dbReference type="GO" id="GO:0008841">
    <property type="term" value="F:dihydrofolate synthase activity"/>
    <property type="evidence" value="ECO:0007669"/>
    <property type="project" value="UniProtKB-EC"/>
</dbReference>
<keyword evidence="3 12" id="KW-0436">Ligase</keyword>
<keyword evidence="5" id="KW-0547">Nucleotide-binding</keyword>
<evidence type="ECO:0000256" key="2">
    <source>
        <dbReference type="ARBA" id="ARBA00013025"/>
    </source>
</evidence>
<gene>
    <name evidence="12" type="ORF">FB473_001873</name>
</gene>
<dbReference type="Gene3D" id="3.90.190.20">
    <property type="entry name" value="Mur ligase, C-terminal domain"/>
    <property type="match status" value="1"/>
</dbReference>
<evidence type="ECO:0000256" key="6">
    <source>
        <dbReference type="ARBA" id="ARBA00022840"/>
    </source>
</evidence>
<keyword evidence="7" id="KW-0460">Magnesium</keyword>
<dbReference type="EMBL" id="JAAMOZ010000001">
    <property type="protein sequence ID" value="NIH57228.1"/>
    <property type="molecule type" value="Genomic_DNA"/>
</dbReference>
<dbReference type="PIRSF" id="PIRSF001563">
    <property type="entry name" value="Folylpolyglu_synth"/>
    <property type="match status" value="1"/>
</dbReference>
<dbReference type="Gene3D" id="3.40.1190.10">
    <property type="entry name" value="Mur-like, catalytic domain"/>
    <property type="match status" value="1"/>
</dbReference>
<accession>A0ABX0SFR0</accession>
<dbReference type="SUPFAM" id="SSF53244">
    <property type="entry name" value="MurD-like peptide ligases, peptide-binding domain"/>
    <property type="match status" value="1"/>
</dbReference>
<dbReference type="Pfam" id="PF08245">
    <property type="entry name" value="Mur_ligase_M"/>
    <property type="match status" value="1"/>
</dbReference>
<dbReference type="RefSeq" id="WP_376837302.1">
    <property type="nucleotide sequence ID" value="NZ_BAAAOO010000008.1"/>
</dbReference>
<dbReference type="InterPro" id="IPR036615">
    <property type="entry name" value="Mur_ligase_C_dom_sf"/>
</dbReference>
<comment type="similarity">
    <text evidence="1">Belongs to the folylpolyglutamate synthase family.</text>
</comment>
<dbReference type="InterPro" id="IPR036565">
    <property type="entry name" value="Mur-like_cat_sf"/>
</dbReference>
<sequence>MTNTPSPTAAPGHAELVASLIARWPEHHPQPSLERIAALCDLLGDPQRACPVIQITGTNGKGSTAIMIDALLRAMGLRTGRFSSPHLVDATERVCIDGEPISAEYFDELWSQISPMVEMVDAQRLGGVPMTFFEVITGMAYAAFADAPVDVAVVEVGMGGTWDATSVADAAVAVVCPVALDHMHLLGNTVAEIATEKSGIIKPGGIAVMAGQSADAAQVLMERCTQVGAPMVREGIDFALLDRQPAVGGQLLRIETAGGPVGDLFLPLLGAHMAHNAVLAVAAVEALRGGTGLDPKIIEAGFDSVVAPARLEVVHDDPTVVLDTAHNPHGVRATLAGLRDGFTAEPLIGVVAMMGDKAVSEVLELLADELDTIVVTGIPDMPRAMPVDDLAELATGVFGASRVRQAPTSEEAVDIAMGIAEQSGPESVVLVIGSVYLAGEVRARLLPTGTRLRPDVVVGDPVGYRADVDPEDPMEI</sequence>
<dbReference type="EC" id="6.3.2.17" evidence="2"/>
<dbReference type="PANTHER" id="PTHR11136">
    <property type="entry name" value="FOLYLPOLYGLUTAMATE SYNTHASE-RELATED"/>
    <property type="match status" value="1"/>
</dbReference>
<organism evidence="12 13">
    <name type="scientific">Brooklawnia cerclae</name>
    <dbReference type="NCBI Taxonomy" id="349934"/>
    <lineage>
        <taxon>Bacteria</taxon>
        <taxon>Bacillati</taxon>
        <taxon>Actinomycetota</taxon>
        <taxon>Actinomycetes</taxon>
        <taxon>Propionibacteriales</taxon>
        <taxon>Propionibacteriaceae</taxon>
        <taxon>Brooklawnia</taxon>
    </lineage>
</organism>
<dbReference type="GO" id="GO:0004326">
    <property type="term" value="F:tetrahydrofolylpolyglutamate synthase activity"/>
    <property type="evidence" value="ECO:0007669"/>
    <property type="project" value="UniProtKB-EC"/>
</dbReference>
<evidence type="ECO:0000256" key="9">
    <source>
        <dbReference type="ARBA" id="ARBA00047493"/>
    </source>
</evidence>
<proteinExistence type="inferred from homology"/>
<reference evidence="12 13" key="1">
    <citation type="submission" date="2020-02" db="EMBL/GenBank/DDBJ databases">
        <title>Sequencing the genomes of 1000 actinobacteria strains.</title>
        <authorList>
            <person name="Klenk H.-P."/>
        </authorList>
    </citation>
    <scope>NUCLEOTIDE SEQUENCE [LARGE SCALE GENOMIC DNA]</scope>
    <source>
        <strain evidence="12 13">DSM 19609</strain>
    </source>
</reference>
<comment type="caution">
    <text evidence="12">The sequence shown here is derived from an EMBL/GenBank/DDBJ whole genome shotgun (WGS) entry which is preliminary data.</text>
</comment>
<evidence type="ECO:0000256" key="4">
    <source>
        <dbReference type="ARBA" id="ARBA00022723"/>
    </source>
</evidence>
<keyword evidence="13" id="KW-1185">Reference proteome</keyword>
<name>A0ABX0SFR0_9ACTN</name>
<evidence type="ECO:0000259" key="10">
    <source>
        <dbReference type="Pfam" id="PF02875"/>
    </source>
</evidence>
<feature type="domain" description="Mur ligase C-terminal" evidence="10">
    <location>
        <begin position="310"/>
        <end position="434"/>
    </location>
</feature>
<evidence type="ECO:0000256" key="7">
    <source>
        <dbReference type="ARBA" id="ARBA00022842"/>
    </source>
</evidence>
<evidence type="ECO:0000256" key="8">
    <source>
        <dbReference type="ARBA" id="ARBA00030592"/>
    </source>
</evidence>
<dbReference type="NCBIfam" id="TIGR01499">
    <property type="entry name" value="folC"/>
    <property type="match status" value="1"/>
</dbReference>
<dbReference type="InterPro" id="IPR004101">
    <property type="entry name" value="Mur_ligase_C"/>
</dbReference>
<dbReference type="Pfam" id="PF02875">
    <property type="entry name" value="Mur_ligase_C"/>
    <property type="match status" value="1"/>
</dbReference>
<protein>
    <recommendedName>
        <fullName evidence="2">tetrahydrofolate synthase</fullName>
        <ecNumber evidence="2">6.3.2.17</ecNumber>
    </recommendedName>
    <alternativeName>
        <fullName evidence="8">Tetrahydrofolylpolyglutamate synthase</fullName>
    </alternativeName>
</protein>
<evidence type="ECO:0000256" key="3">
    <source>
        <dbReference type="ARBA" id="ARBA00022598"/>
    </source>
</evidence>